<protein>
    <submittedName>
        <fullName evidence="2">Uncharacterized protein</fullName>
    </submittedName>
</protein>
<organism evidence="2 3">
    <name type="scientific">Anaplasma phagocytophilum</name>
    <name type="common">Ehrlichia phagocytophila</name>
    <dbReference type="NCBI Taxonomy" id="948"/>
    <lineage>
        <taxon>Bacteria</taxon>
        <taxon>Pseudomonadati</taxon>
        <taxon>Pseudomonadota</taxon>
        <taxon>Alphaproteobacteria</taxon>
        <taxon>Rickettsiales</taxon>
        <taxon>Anaplasmataceae</taxon>
        <taxon>Anaplasma</taxon>
        <taxon>phagocytophilum group</taxon>
    </lineage>
</organism>
<sequence>MMTDGNSDAIMMSMPPLAKWV</sequence>
<dbReference type="AlphaFoldDB" id="A0A098EFQ5"/>
<dbReference type="GO" id="GO:0004109">
    <property type="term" value="F:coproporphyrinogen oxidase activity"/>
    <property type="evidence" value="ECO:0007669"/>
    <property type="project" value="InterPro"/>
</dbReference>
<name>A0A098EFQ5_ANAPH</name>
<gene>
    <name evidence="2" type="ORF">ANAPHAGO_00071</name>
</gene>
<proteinExistence type="predicted"/>
<dbReference type="Proteomes" id="UP000055047">
    <property type="component" value="Unassembled WGS sequence"/>
</dbReference>
<dbReference type="SUPFAM" id="SSF102886">
    <property type="entry name" value="Coproporphyrinogen III oxidase"/>
    <property type="match status" value="1"/>
</dbReference>
<dbReference type="EMBL" id="CCXQ01000045">
    <property type="protein sequence ID" value="CEG20622.1"/>
    <property type="molecule type" value="Genomic_DNA"/>
</dbReference>
<accession>A0A098EFQ5</accession>
<evidence type="ECO:0000256" key="1">
    <source>
        <dbReference type="SAM" id="MobiDB-lite"/>
    </source>
</evidence>
<reference evidence="2 3" key="1">
    <citation type="submission" date="2014-09" db="EMBL/GenBank/DDBJ databases">
        <authorList>
            <person name="Loux Valentin"/>
            <person name="Dugat Thibaut"/>
        </authorList>
    </citation>
    <scope>NUCLEOTIDE SEQUENCE [LARGE SCALE GENOMIC DNA]</scope>
    <source>
        <strain evidence="2 3">BOV-10_179</strain>
    </source>
</reference>
<dbReference type="GO" id="GO:0006779">
    <property type="term" value="P:porphyrin-containing compound biosynthetic process"/>
    <property type="evidence" value="ECO:0007669"/>
    <property type="project" value="InterPro"/>
</dbReference>
<evidence type="ECO:0000313" key="2">
    <source>
        <dbReference type="EMBL" id="CEG20622.1"/>
    </source>
</evidence>
<evidence type="ECO:0000313" key="3">
    <source>
        <dbReference type="Proteomes" id="UP000055047"/>
    </source>
</evidence>
<feature type="region of interest" description="Disordered" evidence="1">
    <location>
        <begin position="1"/>
        <end position="21"/>
    </location>
</feature>
<dbReference type="InterPro" id="IPR036406">
    <property type="entry name" value="Coprogen_oxidase_aer_sf"/>
</dbReference>